<dbReference type="EMBL" id="BLLA01000001">
    <property type="protein sequence ID" value="GFG99073.1"/>
    <property type="molecule type" value="Genomic_DNA"/>
</dbReference>
<keyword evidence="2" id="KW-1185">Reference proteome</keyword>
<comment type="caution">
    <text evidence="1">The sequence shown here is derived from an EMBL/GenBank/DDBJ whole genome shotgun (WGS) entry which is preliminary data.</text>
</comment>
<gene>
    <name evidence="1" type="ORF">MTIM_49520</name>
</gene>
<evidence type="ECO:0000313" key="2">
    <source>
        <dbReference type="Proteomes" id="UP000465301"/>
    </source>
</evidence>
<dbReference type="Proteomes" id="UP000465301">
    <property type="component" value="Unassembled WGS sequence"/>
</dbReference>
<evidence type="ECO:0000313" key="1">
    <source>
        <dbReference type="EMBL" id="GFG99073.1"/>
    </source>
</evidence>
<reference evidence="1 2" key="1">
    <citation type="journal article" date="2019" name="Emerg. Microbes Infect.">
        <title>Comprehensive subspecies identification of 175 nontuberculous mycobacteria species based on 7547 genomic profiles.</title>
        <authorList>
            <person name="Matsumoto Y."/>
            <person name="Kinjo T."/>
            <person name="Motooka D."/>
            <person name="Nabeya D."/>
            <person name="Jung N."/>
            <person name="Uechi K."/>
            <person name="Horii T."/>
            <person name="Iida T."/>
            <person name="Fujita J."/>
            <person name="Nakamura S."/>
        </authorList>
    </citation>
    <scope>NUCLEOTIDE SEQUENCE [LARGE SCALE GENOMIC DNA]</scope>
    <source>
        <strain evidence="1 2">JCM 30726</strain>
    </source>
</reference>
<organism evidence="1 2">
    <name type="scientific">Mycobacterium timonense</name>
    <dbReference type="NCBI Taxonomy" id="701043"/>
    <lineage>
        <taxon>Bacteria</taxon>
        <taxon>Bacillati</taxon>
        <taxon>Actinomycetota</taxon>
        <taxon>Actinomycetes</taxon>
        <taxon>Mycobacteriales</taxon>
        <taxon>Mycobacteriaceae</taxon>
        <taxon>Mycobacterium</taxon>
        <taxon>Mycobacterium avium complex (MAC)</taxon>
    </lineage>
</organism>
<name>A0A7I9ZDT6_9MYCO</name>
<accession>A0A7I9ZDT6</accession>
<sequence length="59" mass="6118">MADELHGKRVAILAADGVERVPNPQCVFPRSGFSTASAVRRGVPPSRGWGSYCSGSGTA</sequence>
<protein>
    <submittedName>
        <fullName evidence="1">Uncharacterized protein</fullName>
    </submittedName>
</protein>
<proteinExistence type="predicted"/>
<dbReference type="AlphaFoldDB" id="A0A7I9ZDT6"/>